<dbReference type="FunFam" id="1.25.40.10:FF:001093">
    <property type="entry name" value="Pentatricopeptide repeat-containing protein At2g34400"/>
    <property type="match status" value="1"/>
</dbReference>
<feature type="repeat" description="PPR" evidence="2">
    <location>
        <begin position="175"/>
        <end position="209"/>
    </location>
</feature>
<dbReference type="Pfam" id="PF13041">
    <property type="entry name" value="PPR_2"/>
    <property type="match status" value="4"/>
</dbReference>
<dbReference type="FunFam" id="1.25.40.10:FF:000073">
    <property type="entry name" value="Pentatricopeptide repeat-containing protein chloroplastic"/>
    <property type="match status" value="2"/>
</dbReference>
<dbReference type="STRING" id="180498.A0A067KG80"/>
<protein>
    <recommendedName>
        <fullName evidence="5">Pentatricopeptide repeat-containing protein</fullName>
    </recommendedName>
</protein>
<dbReference type="GO" id="GO:0003723">
    <property type="term" value="F:RNA binding"/>
    <property type="evidence" value="ECO:0007669"/>
    <property type="project" value="InterPro"/>
</dbReference>
<evidence type="ECO:0008006" key="5">
    <source>
        <dbReference type="Google" id="ProtNLM"/>
    </source>
</evidence>
<name>A0A067KG80_JATCU</name>
<dbReference type="PROSITE" id="PS51375">
    <property type="entry name" value="PPR"/>
    <property type="match status" value="6"/>
</dbReference>
<evidence type="ECO:0000256" key="2">
    <source>
        <dbReference type="PROSITE-ProRule" id="PRU00708"/>
    </source>
</evidence>
<dbReference type="FunFam" id="1.25.40.10:FF:000344">
    <property type="entry name" value="Pentatricopeptide repeat-containing protein"/>
    <property type="match status" value="1"/>
</dbReference>
<evidence type="ECO:0000313" key="3">
    <source>
        <dbReference type="EMBL" id="KDP31245.1"/>
    </source>
</evidence>
<reference evidence="3 4" key="1">
    <citation type="journal article" date="2014" name="PLoS ONE">
        <title>Global Analysis of Gene Expression Profiles in Physic Nut (Jatropha curcas L.) Seedlings Exposed to Salt Stress.</title>
        <authorList>
            <person name="Zhang L."/>
            <person name="Zhang C."/>
            <person name="Wu P."/>
            <person name="Chen Y."/>
            <person name="Li M."/>
            <person name="Jiang H."/>
            <person name="Wu G."/>
        </authorList>
    </citation>
    <scope>NUCLEOTIDE SEQUENCE [LARGE SCALE GENOMIC DNA]</scope>
    <source>
        <strain evidence="4">cv. GZQX0401</strain>
        <tissue evidence="3">Young leaves</tissue>
    </source>
</reference>
<proteinExistence type="predicted"/>
<dbReference type="Pfam" id="PF20431">
    <property type="entry name" value="E_motif"/>
    <property type="match status" value="1"/>
</dbReference>
<sequence>MHFFGYKPNDITYGSVLSACAALQAPIFGEQVYALAIRNGFYSNGYVRAGMIDLFAKNNRFDYALKVFYDVLCENVVCWNSIISGAVKNGENLVALDLFGQMCRRFLLPDSYTFSSVLTACATLEQIEIGKGVQGWVIKCCAKDVFVETAIVDMYSKCGDINEAVKKFSRMPVRNVVSWTAIISGLVKRGDFMSALKFFKEMRKMEEETNNFTITSVITACARPNMIKEAFQIHNWILKTGFSLDPVVGAALVNMYAKAHAIDLSEMVFREMEGLKDPRIWAIMISSFAQNQSSQRAIGLLQRMLQEGLRPDKFCFSSVFSAIDCLNLGRQIHCYTVKIGLDLDLSVGSSLFTMYSKCGNIEDSYKVFERIPIRDNISCASMISGFTEHGYEDHAFELFRDMLSKLRPDQMTLTAILSACSGLHSVKKGKEIHGYAFRGGMGTEALVGGGLVNMYSKCGALESARKVFDMLPEKDPVSCSSLISGYAQNGRLEEAIFLFHEMLMSNITTDSFTISPLLGAIALMNRLDIGTQLHAHITKMGLDSDVSVGSSLVTMYSKCGSIEECSKAFDQIEELDLVSWTAMIASYAQHGKGAEALKIYEQMGRRGIRPDSVTFVGILSACSRANLVEEGYFHFHAMKKDFGIEPTNRHYACMVDLLGRSGQLKEAEKFIRSMPIDPDVLVWATLLAACKIHGDVELGKIAAKRVMELNPNDDGAYVSLSNICADRGQWEEVLQIRNLMKGTGVRKEAAWSFMWNTNLPPFP</sequence>
<dbReference type="Pfam" id="PF01535">
    <property type="entry name" value="PPR"/>
    <property type="match status" value="7"/>
</dbReference>
<accession>A0A067KG80</accession>
<keyword evidence="1" id="KW-0677">Repeat</keyword>
<gene>
    <name evidence="3" type="ORF">JCGZ_11621</name>
</gene>
<feature type="repeat" description="PPR" evidence="2">
    <location>
        <begin position="375"/>
        <end position="405"/>
    </location>
</feature>
<dbReference type="OrthoDB" id="1915063at2759"/>
<evidence type="ECO:0000313" key="4">
    <source>
        <dbReference type="Proteomes" id="UP000027138"/>
    </source>
</evidence>
<dbReference type="InterPro" id="IPR011990">
    <property type="entry name" value="TPR-like_helical_dom_sf"/>
</dbReference>
<feature type="repeat" description="PPR" evidence="2">
    <location>
        <begin position="75"/>
        <end position="109"/>
    </location>
</feature>
<organism evidence="3 4">
    <name type="scientific">Jatropha curcas</name>
    <name type="common">Barbados nut</name>
    <dbReference type="NCBI Taxonomy" id="180498"/>
    <lineage>
        <taxon>Eukaryota</taxon>
        <taxon>Viridiplantae</taxon>
        <taxon>Streptophyta</taxon>
        <taxon>Embryophyta</taxon>
        <taxon>Tracheophyta</taxon>
        <taxon>Spermatophyta</taxon>
        <taxon>Magnoliopsida</taxon>
        <taxon>eudicotyledons</taxon>
        <taxon>Gunneridae</taxon>
        <taxon>Pentapetalae</taxon>
        <taxon>rosids</taxon>
        <taxon>fabids</taxon>
        <taxon>Malpighiales</taxon>
        <taxon>Euphorbiaceae</taxon>
        <taxon>Crotonoideae</taxon>
        <taxon>Jatropheae</taxon>
        <taxon>Jatropha</taxon>
    </lineage>
</organism>
<keyword evidence="4" id="KW-1185">Reference proteome</keyword>
<feature type="repeat" description="PPR" evidence="2">
    <location>
        <begin position="576"/>
        <end position="610"/>
    </location>
</feature>
<dbReference type="AlphaFoldDB" id="A0A067KG80"/>
<dbReference type="Gene3D" id="1.25.40.10">
    <property type="entry name" value="Tetratricopeptide repeat domain"/>
    <property type="match status" value="6"/>
</dbReference>
<dbReference type="SUPFAM" id="SSF48452">
    <property type="entry name" value="TPR-like"/>
    <property type="match status" value="1"/>
</dbReference>
<feature type="repeat" description="PPR" evidence="2">
    <location>
        <begin position="277"/>
        <end position="311"/>
    </location>
</feature>
<dbReference type="NCBIfam" id="TIGR00756">
    <property type="entry name" value="PPR"/>
    <property type="match status" value="6"/>
</dbReference>
<dbReference type="InterPro" id="IPR002885">
    <property type="entry name" value="PPR_rpt"/>
</dbReference>
<dbReference type="InterPro" id="IPR046960">
    <property type="entry name" value="PPR_At4g14850-like_plant"/>
</dbReference>
<dbReference type="PANTHER" id="PTHR47926:SF496">
    <property type="entry name" value="PENTACOTRIPEPTIDE-REPEAT REGION OF PRORP DOMAIN-CONTAINING PROTEIN"/>
    <property type="match status" value="1"/>
</dbReference>
<evidence type="ECO:0000256" key="1">
    <source>
        <dbReference type="ARBA" id="ARBA00022737"/>
    </source>
</evidence>
<dbReference type="GO" id="GO:0009451">
    <property type="term" value="P:RNA modification"/>
    <property type="evidence" value="ECO:0007669"/>
    <property type="project" value="InterPro"/>
</dbReference>
<feature type="repeat" description="PPR" evidence="2">
    <location>
        <begin position="475"/>
        <end position="509"/>
    </location>
</feature>
<dbReference type="InterPro" id="IPR046848">
    <property type="entry name" value="E_motif"/>
</dbReference>
<dbReference type="EMBL" id="KK914632">
    <property type="protein sequence ID" value="KDP31245.1"/>
    <property type="molecule type" value="Genomic_DNA"/>
</dbReference>
<dbReference type="PANTHER" id="PTHR47926">
    <property type="entry name" value="PENTATRICOPEPTIDE REPEAT-CONTAINING PROTEIN"/>
    <property type="match status" value="1"/>
</dbReference>
<dbReference type="Proteomes" id="UP000027138">
    <property type="component" value="Unassembled WGS sequence"/>
</dbReference>